<feature type="compositionally biased region" description="Pro residues" evidence="1">
    <location>
        <begin position="56"/>
        <end position="68"/>
    </location>
</feature>
<feature type="compositionally biased region" description="Low complexity" evidence="1">
    <location>
        <begin position="43"/>
        <end position="55"/>
    </location>
</feature>
<name>A0AAE1BG14_PETCI</name>
<dbReference type="AlphaFoldDB" id="A0AAE1BG14"/>
<accession>A0AAE1BG14</accession>
<feature type="non-terminal residue" evidence="2">
    <location>
        <position position="1"/>
    </location>
</feature>
<dbReference type="EMBL" id="JAWQEG010009290">
    <property type="protein sequence ID" value="KAK3848874.1"/>
    <property type="molecule type" value="Genomic_DNA"/>
</dbReference>
<evidence type="ECO:0000313" key="2">
    <source>
        <dbReference type="EMBL" id="KAK3848874.1"/>
    </source>
</evidence>
<evidence type="ECO:0000256" key="1">
    <source>
        <dbReference type="SAM" id="MobiDB-lite"/>
    </source>
</evidence>
<keyword evidence="3" id="KW-1185">Reference proteome</keyword>
<dbReference type="Proteomes" id="UP001286313">
    <property type="component" value="Unassembled WGS sequence"/>
</dbReference>
<proteinExistence type="predicted"/>
<organism evidence="2 3">
    <name type="scientific">Petrolisthes cinctipes</name>
    <name type="common">Flat porcelain crab</name>
    <dbReference type="NCBI Taxonomy" id="88211"/>
    <lineage>
        <taxon>Eukaryota</taxon>
        <taxon>Metazoa</taxon>
        <taxon>Ecdysozoa</taxon>
        <taxon>Arthropoda</taxon>
        <taxon>Crustacea</taxon>
        <taxon>Multicrustacea</taxon>
        <taxon>Malacostraca</taxon>
        <taxon>Eumalacostraca</taxon>
        <taxon>Eucarida</taxon>
        <taxon>Decapoda</taxon>
        <taxon>Pleocyemata</taxon>
        <taxon>Anomura</taxon>
        <taxon>Galatheoidea</taxon>
        <taxon>Porcellanidae</taxon>
        <taxon>Petrolisthes</taxon>
    </lineage>
</organism>
<reference evidence="2" key="1">
    <citation type="submission" date="2023-10" db="EMBL/GenBank/DDBJ databases">
        <title>Genome assemblies of two species of porcelain crab, Petrolisthes cinctipes and Petrolisthes manimaculis (Anomura: Porcellanidae).</title>
        <authorList>
            <person name="Angst P."/>
        </authorList>
    </citation>
    <scope>NUCLEOTIDE SEQUENCE</scope>
    <source>
        <strain evidence="2">PB745_01</strain>
        <tissue evidence="2">Gill</tissue>
    </source>
</reference>
<feature type="region of interest" description="Disordered" evidence="1">
    <location>
        <begin position="38"/>
        <end position="68"/>
    </location>
</feature>
<comment type="caution">
    <text evidence="2">The sequence shown here is derived from an EMBL/GenBank/DDBJ whole genome shotgun (WGS) entry which is preliminary data.</text>
</comment>
<gene>
    <name evidence="2" type="ORF">Pcinc_044348</name>
</gene>
<sequence length="125" mass="13635">MHNKGSVSVLNSSRVTRAPFIQTTPRLLTLATGSHALLSSPDPHASLPSPLATLPSSPPLTPTPPYPRHWPPRLTFLTETPRLLTFATGPHALLWITSYPSLFFASAQDTRRETGEVEQVSVSKQ</sequence>
<protein>
    <submittedName>
        <fullName evidence="2">Uncharacterized protein</fullName>
    </submittedName>
</protein>
<evidence type="ECO:0000313" key="3">
    <source>
        <dbReference type="Proteomes" id="UP001286313"/>
    </source>
</evidence>